<reference evidence="1" key="1">
    <citation type="submission" date="2014-09" db="EMBL/GenBank/DDBJ databases">
        <authorList>
            <person name="Magalhaes I.L.F."/>
            <person name="Oliveira U."/>
            <person name="Santos F.R."/>
            <person name="Vidigal T.H.D.A."/>
            <person name="Brescovit A.D."/>
            <person name="Santos A.J."/>
        </authorList>
    </citation>
    <scope>NUCLEOTIDE SEQUENCE</scope>
    <source>
        <tissue evidence="1">Shoot tissue taken approximately 20 cm above the soil surface</tissue>
    </source>
</reference>
<dbReference type="EMBL" id="GBRH01159281">
    <property type="protein sequence ID" value="JAE38615.1"/>
    <property type="molecule type" value="Transcribed_RNA"/>
</dbReference>
<accession>A0A0A9HNE0</accession>
<proteinExistence type="predicted"/>
<name>A0A0A9HNE0_ARUDO</name>
<dbReference type="AlphaFoldDB" id="A0A0A9HNE0"/>
<organism evidence="1">
    <name type="scientific">Arundo donax</name>
    <name type="common">Giant reed</name>
    <name type="synonym">Donax arundinaceus</name>
    <dbReference type="NCBI Taxonomy" id="35708"/>
    <lineage>
        <taxon>Eukaryota</taxon>
        <taxon>Viridiplantae</taxon>
        <taxon>Streptophyta</taxon>
        <taxon>Embryophyta</taxon>
        <taxon>Tracheophyta</taxon>
        <taxon>Spermatophyta</taxon>
        <taxon>Magnoliopsida</taxon>
        <taxon>Liliopsida</taxon>
        <taxon>Poales</taxon>
        <taxon>Poaceae</taxon>
        <taxon>PACMAD clade</taxon>
        <taxon>Arundinoideae</taxon>
        <taxon>Arundineae</taxon>
        <taxon>Arundo</taxon>
    </lineage>
</organism>
<reference evidence="1" key="2">
    <citation type="journal article" date="2015" name="Data Brief">
        <title>Shoot transcriptome of the giant reed, Arundo donax.</title>
        <authorList>
            <person name="Barrero R.A."/>
            <person name="Guerrero F.D."/>
            <person name="Moolhuijzen P."/>
            <person name="Goolsby J.A."/>
            <person name="Tidwell J."/>
            <person name="Bellgard S.E."/>
            <person name="Bellgard M.I."/>
        </authorList>
    </citation>
    <scope>NUCLEOTIDE SEQUENCE</scope>
    <source>
        <tissue evidence="1">Shoot tissue taken approximately 20 cm above the soil surface</tissue>
    </source>
</reference>
<evidence type="ECO:0000313" key="1">
    <source>
        <dbReference type="EMBL" id="JAE38615.1"/>
    </source>
</evidence>
<sequence length="28" mass="3134">MNTCQTAPLMSIYSSVTVLFWTGPLDTR</sequence>
<protein>
    <submittedName>
        <fullName evidence="1">Uncharacterized protein</fullName>
    </submittedName>
</protein>